<dbReference type="EMBL" id="RDQH01000327">
    <property type="protein sequence ID" value="RXI09488.1"/>
    <property type="molecule type" value="Genomic_DNA"/>
</dbReference>
<evidence type="ECO:0000259" key="1">
    <source>
        <dbReference type="Pfam" id="PF03732"/>
    </source>
</evidence>
<reference evidence="2 3" key="1">
    <citation type="submission" date="2018-10" db="EMBL/GenBank/DDBJ databases">
        <title>A high-quality apple genome assembly.</title>
        <authorList>
            <person name="Hu J."/>
        </authorList>
    </citation>
    <scope>NUCLEOTIDE SEQUENCE [LARGE SCALE GENOMIC DNA]</scope>
    <source>
        <strain evidence="3">cv. HFTH1</strain>
        <tissue evidence="2">Young leaf</tissue>
    </source>
</reference>
<sequence>MSLLKYVELRGLQPWRLKENQGALILARWRKQGGRLGLRSSKNKELGGGQSLVSSQDQESWSRYYSIDKMPRLLTSLNKNRASFDAQEIAEMFRAFQASTNAYFHTNEECIHDQEMSYLDHFMKNKPLKFWGAPEAEKAESWLEHIKKNMRTLHVPPELQVKQIYGGVLYVLSYFPYAMKHTKIQEFLDLKQENMTVAEYVAKFAELSKYSDDIANDKKTKAIKFRQGLRDSVRRHIVGQGRKTYHEIMEAAYELEQDYMFT</sequence>
<proteinExistence type="predicted"/>
<dbReference type="Proteomes" id="UP000290289">
    <property type="component" value="Chromosome 1"/>
</dbReference>
<feature type="domain" description="Retrotransposon gag" evidence="1">
    <location>
        <begin position="172"/>
        <end position="231"/>
    </location>
</feature>
<organism evidence="2 3">
    <name type="scientific">Malus domestica</name>
    <name type="common">Apple</name>
    <name type="synonym">Pyrus malus</name>
    <dbReference type="NCBI Taxonomy" id="3750"/>
    <lineage>
        <taxon>Eukaryota</taxon>
        <taxon>Viridiplantae</taxon>
        <taxon>Streptophyta</taxon>
        <taxon>Embryophyta</taxon>
        <taxon>Tracheophyta</taxon>
        <taxon>Spermatophyta</taxon>
        <taxon>Magnoliopsida</taxon>
        <taxon>eudicotyledons</taxon>
        <taxon>Gunneridae</taxon>
        <taxon>Pentapetalae</taxon>
        <taxon>rosids</taxon>
        <taxon>fabids</taxon>
        <taxon>Rosales</taxon>
        <taxon>Rosaceae</taxon>
        <taxon>Amygdaloideae</taxon>
        <taxon>Maleae</taxon>
        <taxon>Malus</taxon>
    </lineage>
</organism>
<name>A0A498KNW6_MALDO</name>
<evidence type="ECO:0000313" key="2">
    <source>
        <dbReference type="EMBL" id="RXI09488.1"/>
    </source>
</evidence>
<protein>
    <recommendedName>
        <fullName evidence="1">Retrotransposon gag domain-containing protein</fullName>
    </recommendedName>
</protein>
<keyword evidence="3" id="KW-1185">Reference proteome</keyword>
<accession>A0A498KNW6</accession>
<dbReference type="AlphaFoldDB" id="A0A498KNW6"/>
<gene>
    <name evidence="2" type="ORF">DVH24_034105</name>
</gene>
<dbReference type="Pfam" id="PF03732">
    <property type="entry name" value="Retrotrans_gag"/>
    <property type="match status" value="1"/>
</dbReference>
<comment type="caution">
    <text evidence="2">The sequence shown here is derived from an EMBL/GenBank/DDBJ whole genome shotgun (WGS) entry which is preliminary data.</text>
</comment>
<dbReference type="InterPro" id="IPR005162">
    <property type="entry name" value="Retrotrans_gag_dom"/>
</dbReference>
<evidence type="ECO:0000313" key="3">
    <source>
        <dbReference type="Proteomes" id="UP000290289"/>
    </source>
</evidence>